<dbReference type="Proteomes" id="UP000019478">
    <property type="component" value="Unassembled WGS sequence"/>
</dbReference>
<comment type="caution">
    <text evidence="2">The sequence shown here is derived from an EMBL/GenBank/DDBJ whole genome shotgun (WGS) entry which is preliminary data.</text>
</comment>
<dbReference type="RefSeq" id="XP_007735479.1">
    <property type="nucleotide sequence ID" value="XM_007737289.1"/>
</dbReference>
<dbReference type="eggNOG" id="ENOG502SVD5">
    <property type="taxonomic scope" value="Eukaryota"/>
</dbReference>
<dbReference type="OrthoDB" id="4121018at2759"/>
<dbReference type="GeneID" id="19171279"/>
<proteinExistence type="predicted"/>
<keyword evidence="1" id="KW-0732">Signal</keyword>
<dbReference type="EMBL" id="AMGY01000006">
    <property type="protein sequence ID" value="EXJ80891.1"/>
    <property type="molecule type" value="Genomic_DNA"/>
</dbReference>
<dbReference type="HOGENOM" id="CLU_059575_0_0_1"/>
<reference evidence="2 3" key="1">
    <citation type="submission" date="2013-03" db="EMBL/GenBank/DDBJ databases">
        <title>The Genome Sequence of Capronia epimyces CBS 606.96.</title>
        <authorList>
            <consortium name="The Broad Institute Genomics Platform"/>
            <person name="Cuomo C."/>
            <person name="de Hoog S."/>
            <person name="Gorbushina A."/>
            <person name="Walker B."/>
            <person name="Young S.K."/>
            <person name="Zeng Q."/>
            <person name="Gargeya S."/>
            <person name="Fitzgerald M."/>
            <person name="Haas B."/>
            <person name="Abouelleil A."/>
            <person name="Allen A.W."/>
            <person name="Alvarado L."/>
            <person name="Arachchi H.M."/>
            <person name="Berlin A.M."/>
            <person name="Chapman S.B."/>
            <person name="Gainer-Dewar J."/>
            <person name="Goldberg J."/>
            <person name="Griggs A."/>
            <person name="Gujja S."/>
            <person name="Hansen M."/>
            <person name="Howarth C."/>
            <person name="Imamovic A."/>
            <person name="Ireland A."/>
            <person name="Larimer J."/>
            <person name="McCowan C."/>
            <person name="Murphy C."/>
            <person name="Pearson M."/>
            <person name="Poon T.W."/>
            <person name="Priest M."/>
            <person name="Roberts A."/>
            <person name="Saif S."/>
            <person name="Shea T."/>
            <person name="Sisk P."/>
            <person name="Sykes S."/>
            <person name="Wortman J."/>
            <person name="Nusbaum C."/>
            <person name="Birren B."/>
        </authorList>
    </citation>
    <scope>NUCLEOTIDE SEQUENCE [LARGE SCALE GENOMIC DNA]</scope>
    <source>
        <strain evidence="2 3">CBS 606.96</strain>
    </source>
</reference>
<evidence type="ECO:0000313" key="3">
    <source>
        <dbReference type="Proteomes" id="UP000019478"/>
    </source>
</evidence>
<feature type="signal peptide" evidence="1">
    <location>
        <begin position="1"/>
        <end position="22"/>
    </location>
</feature>
<evidence type="ECO:0000313" key="2">
    <source>
        <dbReference type="EMBL" id="EXJ80891.1"/>
    </source>
</evidence>
<feature type="chain" id="PRO_5004933099" evidence="1">
    <location>
        <begin position="23"/>
        <end position="323"/>
    </location>
</feature>
<protein>
    <submittedName>
        <fullName evidence="2">Uncharacterized protein</fullName>
    </submittedName>
</protein>
<dbReference type="AlphaFoldDB" id="W9XV90"/>
<gene>
    <name evidence="2" type="ORF">A1O3_07179</name>
</gene>
<sequence>MWPPVCELLLFVAAISLSLVDAAKHTAITTLTPCPSASGRKTSAPITVTSQYQRVSTCDASAKACIRKKCWTQYDYSTYDFVSTVIPCPFASPSPVTTVTKTEQSVLVSRSSGTITNTHIISTATIKGGKPITVTSTVSTYTTINKEWNAIYKDLGPYAIPNYDGSGICTDCMGPHGEKMQTLDVIECVEGSGQPTVCHEYPEVWVFGSKPRSARTASAACSTKTSVSAAGIYVFEFTQHAPPATVQIPERTITYIVQGRVATTTVTATEAVFPSRDWTASVTRTCPRPTSIEFDITITKVIVDAIPYSPAGVVVGLGPDDNN</sequence>
<evidence type="ECO:0000256" key="1">
    <source>
        <dbReference type="SAM" id="SignalP"/>
    </source>
</evidence>
<accession>W9XV90</accession>
<name>W9XV90_9EURO</name>
<dbReference type="STRING" id="1182542.W9XV90"/>
<organism evidence="2 3">
    <name type="scientific">Capronia epimyces CBS 606.96</name>
    <dbReference type="NCBI Taxonomy" id="1182542"/>
    <lineage>
        <taxon>Eukaryota</taxon>
        <taxon>Fungi</taxon>
        <taxon>Dikarya</taxon>
        <taxon>Ascomycota</taxon>
        <taxon>Pezizomycotina</taxon>
        <taxon>Eurotiomycetes</taxon>
        <taxon>Chaetothyriomycetidae</taxon>
        <taxon>Chaetothyriales</taxon>
        <taxon>Herpotrichiellaceae</taxon>
        <taxon>Capronia</taxon>
    </lineage>
</organism>
<keyword evidence="3" id="KW-1185">Reference proteome</keyword>